<dbReference type="AlphaFoldDB" id="A0AAN8XDH8"/>
<dbReference type="Proteomes" id="UP001381693">
    <property type="component" value="Unassembled WGS sequence"/>
</dbReference>
<organism evidence="3 4">
    <name type="scientific">Halocaridina rubra</name>
    <name type="common">Hawaiian red shrimp</name>
    <dbReference type="NCBI Taxonomy" id="373956"/>
    <lineage>
        <taxon>Eukaryota</taxon>
        <taxon>Metazoa</taxon>
        <taxon>Ecdysozoa</taxon>
        <taxon>Arthropoda</taxon>
        <taxon>Crustacea</taxon>
        <taxon>Multicrustacea</taxon>
        <taxon>Malacostraca</taxon>
        <taxon>Eumalacostraca</taxon>
        <taxon>Eucarida</taxon>
        <taxon>Decapoda</taxon>
        <taxon>Pleocyemata</taxon>
        <taxon>Caridea</taxon>
        <taxon>Atyoidea</taxon>
        <taxon>Atyidae</taxon>
        <taxon>Halocaridina</taxon>
    </lineage>
</organism>
<feature type="domain" description="NACHT" evidence="2">
    <location>
        <begin position="293"/>
        <end position="412"/>
    </location>
</feature>
<gene>
    <name evidence="3" type="ORF">SK128_011871</name>
</gene>
<sequence length="1105" mass="127575">MASNAYQYSDEEIRFIKFSFMIRKVAVIPLLLLLSKETENKRDSESLFALFQRKNRKISVIVKGKEKDKLSNATDLNSLDITFLYKCLRYGTEKLADGDDYTQWKAGNSNIESMITEVKNLRNEVSHEDKRCTEKKFLEETDKLEKLLESILNHIGRIYSINVHQYVQEIKMKLTDYRDNAVEDKELAKYRFERQCETMKTVGKDNIKKMIRQNREVAVKLVNHVVDMSLDVSEVFTEVKMKISHSENEDVSSHSEEEEMSIHSKNEVSSHSWEKKIKFEDILLKIKGRSPNPTILLIGVAGAGKTTIVKKILHEYESGKFTIKGLESYDIVLHHECRNMSTNSLKSLLEEKMPGTVKYFKDDELRQTALHLKTMVILDGLDELNEASARLFYELLNLKKTYDISIIITTRPEKLPYLESHLKSKDLLEILLVGIPHEKRAAFVKKYYNKLAKKDLENKPIDKLVNYLEKYRFILDRLLYLPYNLVFITVLYIFTCLILDDIKTASLLYREIHNLCRTKLVERLRVHESTNSWEESKIKWTIDIFLYALAKVSLIGLLNDQINLPSEAYERLANECNYCSVPVEQMVSAFLRPNYTSSSQISYSFPHKGFQEYLAARYVWLQLTETYQSSEHHNLCARISSALSSNSIPPKLSYNIMQFVQNEITQRGFSNTKHHIQFGGQKTLADVKAALLMSKAPLDITNKVLDDLRGKLGYEEERLQPTPGPSRKVSYTGLKKYVGPLTNTLKATLRLDRVKSTSKNLNFQDLEIKSMDVHSLMGDDNTVMEILEEVQKESSLQSQTPSLNETVPKHDITKLQNMFVCLLGISHSEGIAVQDKVKLEILQLLQETGVRERSHWLDILSSVNCDNIVAEFISKQNEILEGDISIQDFTLHPYVSLLKTLTVLPKHSTRVKIHLHIRHASTNIKALVDELFRLKIHIAYIFMTHLNIADYLLVQHNIQGILTPDHEVHLKLHKEPPNLREVLCMINNLKMNITKFRVEDHLMNFITTDAIYCHKLIETVNRCKLWKYSGVFLEGMQLPNEIEYLYVSVSSCRDYKSLCQQLKRIENSPIIGISLSKRLNPLDIEEALPDRLKPLCLSGGIVNLQ</sequence>
<dbReference type="InterPro" id="IPR007111">
    <property type="entry name" value="NACHT_NTPase"/>
</dbReference>
<dbReference type="EMBL" id="JAXCGZ010003993">
    <property type="protein sequence ID" value="KAK7082500.1"/>
    <property type="molecule type" value="Genomic_DNA"/>
</dbReference>
<feature type="region of interest" description="Disordered" evidence="1">
    <location>
        <begin position="247"/>
        <end position="267"/>
    </location>
</feature>
<evidence type="ECO:0000313" key="4">
    <source>
        <dbReference type="Proteomes" id="UP001381693"/>
    </source>
</evidence>
<evidence type="ECO:0000256" key="1">
    <source>
        <dbReference type="SAM" id="MobiDB-lite"/>
    </source>
</evidence>
<feature type="non-terminal residue" evidence="3">
    <location>
        <position position="1105"/>
    </location>
</feature>
<dbReference type="SUPFAM" id="SSF52540">
    <property type="entry name" value="P-loop containing nucleoside triphosphate hydrolases"/>
    <property type="match status" value="1"/>
</dbReference>
<dbReference type="InterPro" id="IPR027417">
    <property type="entry name" value="P-loop_NTPase"/>
</dbReference>
<proteinExistence type="predicted"/>
<dbReference type="Pfam" id="PF05729">
    <property type="entry name" value="NACHT"/>
    <property type="match status" value="1"/>
</dbReference>
<reference evidence="3 4" key="1">
    <citation type="submission" date="2023-11" db="EMBL/GenBank/DDBJ databases">
        <title>Halocaridina rubra genome assembly.</title>
        <authorList>
            <person name="Smith C."/>
        </authorList>
    </citation>
    <scope>NUCLEOTIDE SEQUENCE [LARGE SCALE GENOMIC DNA]</scope>
    <source>
        <strain evidence="3">EP-1</strain>
        <tissue evidence="3">Whole</tissue>
    </source>
</reference>
<name>A0AAN8XDH8_HALRR</name>
<dbReference type="Gene3D" id="3.40.50.300">
    <property type="entry name" value="P-loop containing nucleotide triphosphate hydrolases"/>
    <property type="match status" value="1"/>
</dbReference>
<evidence type="ECO:0000259" key="2">
    <source>
        <dbReference type="PROSITE" id="PS50837"/>
    </source>
</evidence>
<keyword evidence="4" id="KW-1185">Reference proteome</keyword>
<evidence type="ECO:0000313" key="3">
    <source>
        <dbReference type="EMBL" id="KAK7082500.1"/>
    </source>
</evidence>
<dbReference type="PROSITE" id="PS50837">
    <property type="entry name" value="NACHT"/>
    <property type="match status" value="1"/>
</dbReference>
<accession>A0AAN8XDH8</accession>
<dbReference type="PANTHER" id="PTHR46312:SF2">
    <property type="entry name" value="NUCLEOTIDE-BINDING OLIGOMERIZATION DOMAIN-CONTAINING PROTEIN 2-LIKE"/>
    <property type="match status" value="1"/>
</dbReference>
<dbReference type="InterPro" id="IPR003593">
    <property type="entry name" value="AAA+_ATPase"/>
</dbReference>
<dbReference type="SMART" id="SM00382">
    <property type="entry name" value="AAA"/>
    <property type="match status" value="1"/>
</dbReference>
<protein>
    <recommendedName>
        <fullName evidence="2">NACHT domain-containing protein</fullName>
    </recommendedName>
</protein>
<dbReference type="PANTHER" id="PTHR46312">
    <property type="entry name" value="NACHT DOMAIN-CONTAINING PROTEIN"/>
    <property type="match status" value="1"/>
</dbReference>
<comment type="caution">
    <text evidence="3">The sequence shown here is derived from an EMBL/GenBank/DDBJ whole genome shotgun (WGS) entry which is preliminary data.</text>
</comment>